<evidence type="ECO:0000259" key="2">
    <source>
        <dbReference type="Pfam" id="PF22980"/>
    </source>
</evidence>
<gene>
    <name evidence="3" type="ORF">N7482_003288</name>
</gene>
<name>A0A9W9LN93_9EURO</name>
<evidence type="ECO:0000313" key="3">
    <source>
        <dbReference type="EMBL" id="KAJ5167694.1"/>
    </source>
</evidence>
<sequence length="258" mass="28381">MGQRSKVLDTDGPTPKFLHAIIKQLDLKTIDWNRVASELEISNGHAARMRYSRFKTQMDGPSPRAIKKRNAKKAGKDPLKGNIQASPQFSQSGIAPYLEPTESPFQSNPFIKHESGSQGSATPGTADRLGHDYARIRPPNHMQSITKVSQGAWPQYHSSGMSFSLASGMPSSLPLIPSPFASYSSFPISHEVDMQDFSAQAASFNYPPMITWGPATQQQTESAPSPMEIKEEPEAYESKSKDVVVKVEEIPDGKSWMS</sequence>
<evidence type="ECO:0000313" key="4">
    <source>
        <dbReference type="Proteomes" id="UP001149163"/>
    </source>
</evidence>
<feature type="region of interest" description="Disordered" evidence="1">
    <location>
        <begin position="216"/>
        <end position="236"/>
    </location>
</feature>
<dbReference type="Proteomes" id="UP001149163">
    <property type="component" value="Unassembled WGS sequence"/>
</dbReference>
<dbReference type="OrthoDB" id="3944408at2759"/>
<dbReference type="RefSeq" id="XP_056544155.1">
    <property type="nucleotide sequence ID" value="XM_056685413.1"/>
</dbReference>
<accession>A0A9W9LN93</accession>
<organism evidence="3 4">
    <name type="scientific">Penicillium canariense</name>
    <dbReference type="NCBI Taxonomy" id="189055"/>
    <lineage>
        <taxon>Eukaryota</taxon>
        <taxon>Fungi</taxon>
        <taxon>Dikarya</taxon>
        <taxon>Ascomycota</taxon>
        <taxon>Pezizomycotina</taxon>
        <taxon>Eurotiomycetes</taxon>
        <taxon>Eurotiomycetidae</taxon>
        <taxon>Eurotiales</taxon>
        <taxon>Aspergillaceae</taxon>
        <taxon>Penicillium</taxon>
    </lineage>
</organism>
<feature type="region of interest" description="Disordered" evidence="1">
    <location>
        <begin position="56"/>
        <end position="89"/>
    </location>
</feature>
<keyword evidence="4" id="KW-1185">Reference proteome</keyword>
<reference evidence="3" key="2">
    <citation type="journal article" date="2023" name="IMA Fungus">
        <title>Comparative genomic study of the Penicillium genus elucidates a diverse pangenome and 15 lateral gene transfer events.</title>
        <authorList>
            <person name="Petersen C."/>
            <person name="Sorensen T."/>
            <person name="Nielsen M.R."/>
            <person name="Sondergaard T.E."/>
            <person name="Sorensen J.L."/>
            <person name="Fitzpatrick D.A."/>
            <person name="Frisvad J.C."/>
            <person name="Nielsen K.L."/>
        </authorList>
    </citation>
    <scope>NUCLEOTIDE SEQUENCE</scope>
    <source>
        <strain evidence="3">IBT 26290</strain>
    </source>
</reference>
<protein>
    <recommendedName>
        <fullName evidence="2">Myb-like DNA-binding domain-containing protein</fullName>
    </recommendedName>
</protein>
<dbReference type="EMBL" id="JAPQKN010000002">
    <property type="protein sequence ID" value="KAJ5167694.1"/>
    <property type="molecule type" value="Genomic_DNA"/>
</dbReference>
<dbReference type="InterPro" id="IPR054505">
    <property type="entry name" value="Myb_DNA-bind_8"/>
</dbReference>
<feature type="domain" description="Myb-like DNA-binding" evidence="2">
    <location>
        <begin position="14"/>
        <end position="59"/>
    </location>
</feature>
<feature type="region of interest" description="Disordered" evidence="1">
    <location>
        <begin position="110"/>
        <end position="131"/>
    </location>
</feature>
<dbReference type="GeneID" id="81424589"/>
<reference evidence="3" key="1">
    <citation type="submission" date="2022-11" db="EMBL/GenBank/DDBJ databases">
        <authorList>
            <person name="Petersen C."/>
        </authorList>
    </citation>
    <scope>NUCLEOTIDE SEQUENCE</scope>
    <source>
        <strain evidence="3">IBT 26290</strain>
    </source>
</reference>
<dbReference type="Pfam" id="PF22980">
    <property type="entry name" value="Myb_DNA-bind_8"/>
    <property type="match status" value="1"/>
</dbReference>
<evidence type="ECO:0000256" key="1">
    <source>
        <dbReference type="SAM" id="MobiDB-lite"/>
    </source>
</evidence>
<dbReference type="AlphaFoldDB" id="A0A9W9LN93"/>
<proteinExistence type="predicted"/>
<comment type="caution">
    <text evidence="3">The sequence shown here is derived from an EMBL/GenBank/DDBJ whole genome shotgun (WGS) entry which is preliminary data.</text>
</comment>